<comment type="caution">
    <text evidence="1">The sequence shown here is derived from an EMBL/GenBank/DDBJ whole genome shotgun (WGS) entry which is preliminary data.</text>
</comment>
<dbReference type="EMBL" id="JAGGNH010000001">
    <property type="protein sequence ID" value="KAJ0988097.1"/>
    <property type="molecule type" value="Genomic_DNA"/>
</dbReference>
<reference evidence="1" key="1">
    <citation type="submission" date="2021-03" db="EMBL/GenBank/DDBJ databases">
        <authorList>
            <person name="Li Z."/>
            <person name="Yang C."/>
        </authorList>
    </citation>
    <scope>NUCLEOTIDE SEQUENCE</scope>
    <source>
        <strain evidence="1">Dzin_1.0</strain>
        <tissue evidence="1">Leaf</tissue>
    </source>
</reference>
<dbReference type="Proteomes" id="UP001085076">
    <property type="component" value="Miscellaneous, Linkage group lg01"/>
</dbReference>
<dbReference type="AlphaFoldDB" id="A0A9D5HU17"/>
<evidence type="ECO:0000313" key="1">
    <source>
        <dbReference type="EMBL" id="KAJ0988097.1"/>
    </source>
</evidence>
<reference evidence="1" key="2">
    <citation type="journal article" date="2022" name="Hortic Res">
        <title>The genome of Dioscorea zingiberensis sheds light on the biosynthesis, origin and evolution of the medicinally important diosgenin saponins.</title>
        <authorList>
            <person name="Li Y."/>
            <person name="Tan C."/>
            <person name="Li Z."/>
            <person name="Guo J."/>
            <person name="Li S."/>
            <person name="Chen X."/>
            <person name="Wang C."/>
            <person name="Dai X."/>
            <person name="Yang H."/>
            <person name="Song W."/>
            <person name="Hou L."/>
            <person name="Xu J."/>
            <person name="Tong Z."/>
            <person name="Xu A."/>
            <person name="Yuan X."/>
            <person name="Wang W."/>
            <person name="Yang Q."/>
            <person name="Chen L."/>
            <person name="Sun Z."/>
            <person name="Wang K."/>
            <person name="Pan B."/>
            <person name="Chen J."/>
            <person name="Bao Y."/>
            <person name="Liu F."/>
            <person name="Qi X."/>
            <person name="Gang D.R."/>
            <person name="Wen J."/>
            <person name="Li J."/>
        </authorList>
    </citation>
    <scope>NUCLEOTIDE SEQUENCE</scope>
    <source>
        <strain evidence="1">Dzin_1.0</strain>
    </source>
</reference>
<protein>
    <submittedName>
        <fullName evidence="1">Uncharacterized protein</fullName>
    </submittedName>
</protein>
<evidence type="ECO:0000313" key="2">
    <source>
        <dbReference type="Proteomes" id="UP001085076"/>
    </source>
</evidence>
<sequence>MQFAMFAKLVFPCKLNLQLAFFTTRKVEAYEELTGDGGPSDVKVELLSPSNDVIASSFTSASGGVFTCEYNSRSHSLIRLR</sequence>
<name>A0A9D5HU17_9LILI</name>
<keyword evidence="2" id="KW-1185">Reference proteome</keyword>
<organism evidence="1 2">
    <name type="scientific">Dioscorea zingiberensis</name>
    <dbReference type="NCBI Taxonomy" id="325984"/>
    <lineage>
        <taxon>Eukaryota</taxon>
        <taxon>Viridiplantae</taxon>
        <taxon>Streptophyta</taxon>
        <taxon>Embryophyta</taxon>
        <taxon>Tracheophyta</taxon>
        <taxon>Spermatophyta</taxon>
        <taxon>Magnoliopsida</taxon>
        <taxon>Liliopsida</taxon>
        <taxon>Dioscoreales</taxon>
        <taxon>Dioscoreaceae</taxon>
        <taxon>Dioscorea</taxon>
    </lineage>
</organism>
<accession>A0A9D5HU17</accession>
<proteinExistence type="predicted"/>
<gene>
    <name evidence="1" type="ORF">J5N97_006453</name>
</gene>